<accession>A0A9W9FLF4</accession>
<dbReference type="Proteomes" id="UP001141434">
    <property type="component" value="Unassembled WGS sequence"/>
</dbReference>
<proteinExistence type="predicted"/>
<dbReference type="OrthoDB" id="6910977at2759"/>
<dbReference type="PROSITE" id="PS50157">
    <property type="entry name" value="ZINC_FINGER_C2H2_2"/>
    <property type="match status" value="2"/>
</dbReference>
<feature type="compositionally biased region" description="Basic and acidic residues" evidence="8">
    <location>
        <begin position="336"/>
        <end position="345"/>
    </location>
</feature>
<dbReference type="GO" id="GO:0000978">
    <property type="term" value="F:RNA polymerase II cis-regulatory region sequence-specific DNA binding"/>
    <property type="evidence" value="ECO:0007669"/>
    <property type="project" value="TreeGrafter"/>
</dbReference>
<comment type="subcellular location">
    <subcellularLocation>
        <location evidence="1">Nucleus</location>
    </subcellularLocation>
</comment>
<dbReference type="GO" id="GO:0008270">
    <property type="term" value="F:zinc ion binding"/>
    <property type="evidence" value="ECO:0007669"/>
    <property type="project" value="UniProtKB-KW"/>
</dbReference>
<dbReference type="Gene3D" id="3.30.160.60">
    <property type="entry name" value="Classic Zinc Finger"/>
    <property type="match status" value="1"/>
</dbReference>
<feature type="region of interest" description="Disordered" evidence="8">
    <location>
        <begin position="202"/>
        <end position="253"/>
    </location>
</feature>
<dbReference type="GO" id="GO:0000981">
    <property type="term" value="F:DNA-binding transcription factor activity, RNA polymerase II-specific"/>
    <property type="evidence" value="ECO:0007669"/>
    <property type="project" value="TreeGrafter"/>
</dbReference>
<keyword evidence="4 7" id="KW-0863">Zinc-finger</keyword>
<feature type="region of interest" description="Disordered" evidence="8">
    <location>
        <begin position="336"/>
        <end position="381"/>
    </location>
</feature>
<comment type="caution">
    <text evidence="10">The sequence shown here is derived from an EMBL/GenBank/DDBJ whole genome shotgun (WGS) entry which is preliminary data.</text>
</comment>
<dbReference type="EMBL" id="JAPMSZ010000005">
    <property type="protein sequence ID" value="KAJ5102381.1"/>
    <property type="molecule type" value="Genomic_DNA"/>
</dbReference>
<feature type="compositionally biased region" description="Polar residues" evidence="8">
    <location>
        <begin position="237"/>
        <end position="249"/>
    </location>
</feature>
<feature type="compositionally biased region" description="Basic residues" evidence="8">
    <location>
        <begin position="370"/>
        <end position="381"/>
    </location>
</feature>
<dbReference type="InterPro" id="IPR036236">
    <property type="entry name" value="Znf_C2H2_sf"/>
</dbReference>
<dbReference type="InterPro" id="IPR013087">
    <property type="entry name" value="Znf_C2H2_type"/>
</dbReference>
<protein>
    <recommendedName>
        <fullName evidence="9">C2H2-type domain-containing protein</fullName>
    </recommendedName>
</protein>
<keyword evidence="5" id="KW-0862">Zinc</keyword>
<evidence type="ECO:0000256" key="5">
    <source>
        <dbReference type="ARBA" id="ARBA00022833"/>
    </source>
</evidence>
<evidence type="ECO:0000259" key="9">
    <source>
        <dbReference type="PROSITE" id="PS50157"/>
    </source>
</evidence>
<evidence type="ECO:0000256" key="4">
    <source>
        <dbReference type="ARBA" id="ARBA00022771"/>
    </source>
</evidence>
<evidence type="ECO:0000256" key="2">
    <source>
        <dbReference type="ARBA" id="ARBA00022723"/>
    </source>
</evidence>
<evidence type="ECO:0000256" key="8">
    <source>
        <dbReference type="SAM" id="MobiDB-lite"/>
    </source>
</evidence>
<dbReference type="AlphaFoldDB" id="A0A9W9FLF4"/>
<gene>
    <name evidence="10" type="ORF">NUU61_004603</name>
</gene>
<dbReference type="PANTHER" id="PTHR24388:SF54">
    <property type="entry name" value="PROTEIN ESCARGOT"/>
    <property type="match status" value="1"/>
</dbReference>
<feature type="domain" description="C2H2-type" evidence="9">
    <location>
        <begin position="259"/>
        <end position="286"/>
    </location>
</feature>
<feature type="compositionally biased region" description="Polar residues" evidence="8">
    <location>
        <begin position="211"/>
        <end position="220"/>
    </location>
</feature>
<name>A0A9W9FLF4_9EURO</name>
<keyword evidence="3" id="KW-0677">Repeat</keyword>
<keyword evidence="6" id="KW-0539">Nucleus</keyword>
<evidence type="ECO:0000256" key="7">
    <source>
        <dbReference type="PROSITE-ProRule" id="PRU00042"/>
    </source>
</evidence>
<evidence type="ECO:0000313" key="11">
    <source>
        <dbReference type="Proteomes" id="UP001141434"/>
    </source>
</evidence>
<dbReference type="PANTHER" id="PTHR24388">
    <property type="entry name" value="ZINC FINGER PROTEIN"/>
    <property type="match status" value="1"/>
</dbReference>
<keyword evidence="2" id="KW-0479">Metal-binding</keyword>
<sequence length="381" mass="41566">MDRTPDSVYRSSSTVPSLPEDAKSLKTTSAYSSPASTVASNGTGPSTGIGLGISNCGIETTLDHLRVCASSAPLSYHSNIPSPLGPAGTFYNCPVNAGDFSNRHCYGMCHSCSHAADCPLGFYDSRSMSLSPSYNSVYEFDVNQDVYSSQMPGLWAPTPCAGPTTSSDAIILTAGSEERRYWDQGMAYNACDSASMSTPPTVPYTPATLAEDTSNKGSSGKHSKAEQAVAHRHKFTTNESSKDPSNMTKKPQIASASGLECPFCGLTFTRRSNCKEHQKKHDPDFKKSFPCEECPRVFARGTDLRRHTETVHLGIRKHACYWCDRRFTRQDSLTKHLPDCEDRPAQNKSAQSTGFPSRNSLLAAPNLQKRPSKRRRSVLKH</sequence>
<dbReference type="SUPFAM" id="SSF57667">
    <property type="entry name" value="beta-beta-alpha zinc fingers"/>
    <property type="match status" value="1"/>
</dbReference>
<dbReference type="Pfam" id="PF00096">
    <property type="entry name" value="zf-C2H2"/>
    <property type="match status" value="3"/>
</dbReference>
<feature type="domain" description="C2H2-type" evidence="9">
    <location>
        <begin position="289"/>
        <end position="317"/>
    </location>
</feature>
<dbReference type="InterPro" id="IPR050527">
    <property type="entry name" value="Snail/Krueppel_Znf"/>
</dbReference>
<dbReference type="GeneID" id="81394353"/>
<evidence type="ECO:0000256" key="1">
    <source>
        <dbReference type="ARBA" id="ARBA00004123"/>
    </source>
</evidence>
<dbReference type="SMART" id="SM00355">
    <property type="entry name" value="ZnF_C2H2"/>
    <property type="match status" value="3"/>
</dbReference>
<feature type="compositionally biased region" description="Polar residues" evidence="8">
    <location>
        <begin position="346"/>
        <end position="360"/>
    </location>
</feature>
<dbReference type="PROSITE" id="PS00028">
    <property type="entry name" value="ZINC_FINGER_C2H2_1"/>
    <property type="match status" value="2"/>
</dbReference>
<evidence type="ECO:0000256" key="6">
    <source>
        <dbReference type="ARBA" id="ARBA00023242"/>
    </source>
</evidence>
<dbReference type="GO" id="GO:0005634">
    <property type="term" value="C:nucleus"/>
    <property type="evidence" value="ECO:0007669"/>
    <property type="project" value="UniProtKB-SubCell"/>
</dbReference>
<organism evidence="10 11">
    <name type="scientific">Penicillium alfredii</name>
    <dbReference type="NCBI Taxonomy" id="1506179"/>
    <lineage>
        <taxon>Eukaryota</taxon>
        <taxon>Fungi</taxon>
        <taxon>Dikarya</taxon>
        <taxon>Ascomycota</taxon>
        <taxon>Pezizomycotina</taxon>
        <taxon>Eurotiomycetes</taxon>
        <taxon>Eurotiomycetidae</taxon>
        <taxon>Eurotiales</taxon>
        <taxon>Aspergillaceae</taxon>
        <taxon>Penicillium</taxon>
    </lineage>
</organism>
<reference evidence="10" key="1">
    <citation type="submission" date="2022-11" db="EMBL/GenBank/DDBJ databases">
        <authorList>
            <person name="Petersen C."/>
        </authorList>
    </citation>
    <scope>NUCLEOTIDE SEQUENCE</scope>
    <source>
        <strain evidence="10">IBT 34128</strain>
    </source>
</reference>
<evidence type="ECO:0000313" key="10">
    <source>
        <dbReference type="EMBL" id="KAJ5102381.1"/>
    </source>
</evidence>
<dbReference type="RefSeq" id="XP_056513212.1">
    <property type="nucleotide sequence ID" value="XM_056655185.1"/>
</dbReference>
<keyword evidence="11" id="KW-1185">Reference proteome</keyword>
<evidence type="ECO:0000256" key="3">
    <source>
        <dbReference type="ARBA" id="ARBA00022737"/>
    </source>
</evidence>
<feature type="region of interest" description="Disordered" evidence="8">
    <location>
        <begin position="1"/>
        <end position="44"/>
    </location>
</feature>
<reference evidence="10" key="2">
    <citation type="journal article" date="2023" name="IMA Fungus">
        <title>Comparative genomic study of the Penicillium genus elucidates a diverse pangenome and 15 lateral gene transfer events.</title>
        <authorList>
            <person name="Petersen C."/>
            <person name="Sorensen T."/>
            <person name="Nielsen M.R."/>
            <person name="Sondergaard T.E."/>
            <person name="Sorensen J.L."/>
            <person name="Fitzpatrick D.A."/>
            <person name="Frisvad J.C."/>
            <person name="Nielsen K.L."/>
        </authorList>
    </citation>
    <scope>NUCLEOTIDE SEQUENCE</scope>
    <source>
        <strain evidence="10">IBT 34128</strain>
    </source>
</reference>
<feature type="compositionally biased region" description="Polar residues" evidence="8">
    <location>
        <begin position="25"/>
        <end position="44"/>
    </location>
</feature>